<dbReference type="AlphaFoldDB" id="A0A238VVC0"/>
<gene>
    <name evidence="11" type="ORF">SAMN06264855_10477</name>
</gene>
<dbReference type="Proteomes" id="UP000198397">
    <property type="component" value="Unassembled WGS sequence"/>
</dbReference>
<name>A0A238VVC0_HALVU</name>
<dbReference type="PANTHER" id="PTHR31412">
    <property type="entry name" value="ZINC METALLOPROTEASE EGY1"/>
    <property type="match status" value="1"/>
</dbReference>
<evidence type="ECO:0000313" key="12">
    <source>
        <dbReference type="Proteomes" id="UP000198397"/>
    </source>
</evidence>
<feature type="transmembrane region" description="Helical" evidence="9">
    <location>
        <begin position="335"/>
        <end position="352"/>
    </location>
</feature>
<feature type="transmembrane region" description="Helical" evidence="9">
    <location>
        <begin position="95"/>
        <end position="119"/>
    </location>
</feature>
<comment type="subcellular location">
    <subcellularLocation>
        <location evidence="1">Membrane</location>
        <topology evidence="1">Multi-pass membrane protein</topology>
    </subcellularLocation>
</comment>
<keyword evidence="5" id="KW-0809">Transit peptide</keyword>
<feature type="transmembrane region" description="Helical" evidence="9">
    <location>
        <begin position="264"/>
        <end position="283"/>
    </location>
</feature>
<feature type="transmembrane region" description="Helical" evidence="9">
    <location>
        <begin position="304"/>
        <end position="323"/>
    </location>
</feature>
<evidence type="ECO:0000256" key="1">
    <source>
        <dbReference type="ARBA" id="ARBA00004141"/>
    </source>
</evidence>
<evidence type="ECO:0000256" key="5">
    <source>
        <dbReference type="ARBA" id="ARBA00022946"/>
    </source>
</evidence>
<sequence>MPDREGGMASERSDDPGPDVPLPEPLQTFFRIDGVRADDGRIRYVGESYIPERTLLRKIVPAFREAGYDVDLEATETGHVVIATPFDHGREGIPWVNVTLFVTTVITTLFVGAYGWYYVPLAEIRANPLTMLQAWPFTAAVLGVLMVHEFGHYLAGRYHGVDVSLPYVIPFVFPFGTLGAVIRMRGRMPSRKVLFDIGAAGPIAGLFATVVVTIIGLSLDPIRVPAEVANQSGTMIQFNNPPLLTIIADLLGQETTYDDPHLSAHPVIIGGWVGMFFTLLNLLPVGQLDGGHMIRAMVGPRQETIASLVPGFLFGLAAYLYYWRGFGLDESVGLWAFWGVFALVIAFNGPANPAEEDRLGPARMAIGVLTFAVGALCFLLVPIEVVTT</sequence>
<dbReference type="InterPro" id="IPR044838">
    <property type="entry name" value="EGY1-like"/>
</dbReference>
<feature type="region of interest" description="Disordered" evidence="8">
    <location>
        <begin position="1"/>
        <end position="20"/>
    </location>
</feature>
<dbReference type="InterPro" id="IPR008915">
    <property type="entry name" value="Peptidase_M50"/>
</dbReference>
<feature type="domain" description="Peptidase M50" evidence="10">
    <location>
        <begin position="137"/>
        <end position="302"/>
    </location>
</feature>
<evidence type="ECO:0000256" key="6">
    <source>
        <dbReference type="ARBA" id="ARBA00022989"/>
    </source>
</evidence>
<dbReference type="EMBL" id="FZNQ01000004">
    <property type="protein sequence ID" value="SNR37773.1"/>
    <property type="molecule type" value="Genomic_DNA"/>
</dbReference>
<dbReference type="GO" id="GO:0006508">
    <property type="term" value="P:proteolysis"/>
    <property type="evidence" value="ECO:0007669"/>
    <property type="project" value="UniProtKB-KW"/>
</dbReference>
<keyword evidence="7 9" id="KW-0472">Membrane</keyword>
<dbReference type="CDD" id="cd06160">
    <property type="entry name" value="S2P-M50_like_2"/>
    <property type="match status" value="1"/>
</dbReference>
<evidence type="ECO:0000256" key="3">
    <source>
        <dbReference type="ARBA" id="ARBA00022692"/>
    </source>
</evidence>
<dbReference type="Pfam" id="PF02163">
    <property type="entry name" value="Peptidase_M50"/>
    <property type="match status" value="1"/>
</dbReference>
<keyword evidence="2" id="KW-0645">Protease</keyword>
<protein>
    <submittedName>
        <fullName evidence="11">Peptidase family M50</fullName>
    </submittedName>
</protein>
<evidence type="ECO:0000313" key="11">
    <source>
        <dbReference type="EMBL" id="SNR37773.1"/>
    </source>
</evidence>
<dbReference type="PANTHER" id="PTHR31412:SF0">
    <property type="entry name" value="ZINC METALLOPROTEASE EGY1, CHLOROPLASTIC-RELATED"/>
    <property type="match status" value="1"/>
</dbReference>
<dbReference type="GO" id="GO:0008233">
    <property type="term" value="F:peptidase activity"/>
    <property type="evidence" value="ECO:0007669"/>
    <property type="project" value="UniProtKB-KW"/>
</dbReference>
<keyword evidence="12" id="KW-1185">Reference proteome</keyword>
<dbReference type="RefSeq" id="WP_179213592.1">
    <property type="nucleotide sequence ID" value="NZ_FZNQ01000004.1"/>
</dbReference>
<keyword evidence="4" id="KW-0378">Hydrolase</keyword>
<feature type="transmembrane region" description="Helical" evidence="9">
    <location>
        <begin position="194"/>
        <end position="217"/>
    </location>
</feature>
<feature type="transmembrane region" description="Helical" evidence="9">
    <location>
        <begin position="131"/>
        <end position="151"/>
    </location>
</feature>
<evidence type="ECO:0000256" key="2">
    <source>
        <dbReference type="ARBA" id="ARBA00022670"/>
    </source>
</evidence>
<keyword evidence="6 9" id="KW-1133">Transmembrane helix</keyword>
<evidence type="ECO:0000256" key="8">
    <source>
        <dbReference type="SAM" id="MobiDB-lite"/>
    </source>
</evidence>
<organism evidence="11 12">
    <name type="scientific">Halorubrum vacuolatum</name>
    <name type="common">Natronobacterium vacuolatum</name>
    <dbReference type="NCBI Taxonomy" id="63740"/>
    <lineage>
        <taxon>Archaea</taxon>
        <taxon>Methanobacteriati</taxon>
        <taxon>Methanobacteriota</taxon>
        <taxon>Stenosarchaea group</taxon>
        <taxon>Halobacteria</taxon>
        <taxon>Halobacteriales</taxon>
        <taxon>Haloferacaceae</taxon>
        <taxon>Halorubrum</taxon>
    </lineage>
</organism>
<feature type="transmembrane region" description="Helical" evidence="9">
    <location>
        <begin position="364"/>
        <end position="383"/>
    </location>
</feature>
<evidence type="ECO:0000259" key="10">
    <source>
        <dbReference type="Pfam" id="PF02163"/>
    </source>
</evidence>
<proteinExistence type="predicted"/>
<dbReference type="OrthoDB" id="19110at2157"/>
<reference evidence="11 12" key="1">
    <citation type="submission" date="2017-06" db="EMBL/GenBank/DDBJ databases">
        <authorList>
            <person name="Kim H.J."/>
            <person name="Triplett B.A."/>
        </authorList>
    </citation>
    <scope>NUCLEOTIDE SEQUENCE [LARGE SCALE GENOMIC DNA]</scope>
    <source>
        <strain evidence="11 12">DSM 8800</strain>
    </source>
</reference>
<feature type="transmembrane region" description="Helical" evidence="9">
    <location>
        <begin position="163"/>
        <end position="182"/>
    </location>
</feature>
<dbReference type="GO" id="GO:0016020">
    <property type="term" value="C:membrane"/>
    <property type="evidence" value="ECO:0007669"/>
    <property type="project" value="UniProtKB-SubCell"/>
</dbReference>
<evidence type="ECO:0000256" key="4">
    <source>
        <dbReference type="ARBA" id="ARBA00022801"/>
    </source>
</evidence>
<evidence type="ECO:0000256" key="9">
    <source>
        <dbReference type="SAM" id="Phobius"/>
    </source>
</evidence>
<accession>A0A238VVC0</accession>
<keyword evidence="3 9" id="KW-0812">Transmembrane</keyword>
<feature type="compositionally biased region" description="Basic and acidic residues" evidence="8">
    <location>
        <begin position="1"/>
        <end position="15"/>
    </location>
</feature>
<evidence type="ECO:0000256" key="7">
    <source>
        <dbReference type="ARBA" id="ARBA00023136"/>
    </source>
</evidence>